<dbReference type="InterPro" id="IPR036676">
    <property type="entry name" value="PurM-like_C_sf"/>
</dbReference>
<dbReference type="Gene3D" id="3.30.1330.10">
    <property type="entry name" value="PurM-like, N-terminal domain"/>
    <property type="match status" value="1"/>
</dbReference>
<dbReference type="Pfam" id="PF02769">
    <property type="entry name" value="AIRS_C"/>
    <property type="match status" value="1"/>
</dbReference>
<organism evidence="2">
    <name type="scientific">marine metagenome</name>
    <dbReference type="NCBI Taxonomy" id="408172"/>
    <lineage>
        <taxon>unclassified sequences</taxon>
        <taxon>metagenomes</taxon>
        <taxon>ecological metagenomes</taxon>
    </lineage>
</organism>
<dbReference type="InterPro" id="IPR036921">
    <property type="entry name" value="PurM-like_N_sf"/>
</dbReference>
<protein>
    <recommendedName>
        <fullName evidence="1">PurM-like C-terminal domain-containing protein</fullName>
    </recommendedName>
</protein>
<dbReference type="EMBL" id="UINC01231972">
    <property type="protein sequence ID" value="SVE64738.1"/>
    <property type="molecule type" value="Genomic_DNA"/>
</dbReference>
<feature type="non-terminal residue" evidence="2">
    <location>
        <position position="1"/>
    </location>
</feature>
<dbReference type="AlphaFoldDB" id="A0A383F8K9"/>
<dbReference type="InterPro" id="IPR011854">
    <property type="entry name" value="HypE"/>
</dbReference>
<dbReference type="PANTHER" id="PTHR30303">
    <property type="entry name" value="HYDROGENASE ISOENZYMES FORMATION PROTEIN HYPE"/>
    <property type="match status" value="1"/>
</dbReference>
<accession>A0A383F8K9</accession>
<sequence length="227" mass="23627">WFLATALFPESTDEEGVRNIFGQLKDTCASLGVSLIGGHTEITLAVDRPLVIGCMLGEVRDTGLLLPKNACSGDVLILTQGIAIEGTAVLARDATIDLLEAGLSKDQVEAARNLLNHPGISVFPAAKVLWGYEGLRALHDPTEGGIMTGIREIAGAAGLGFELEIDKIMVRPETSLVCSALNLDPLGLLASGALLAVMGLEEADQALCSLSEAGIPATLIGRLVDSD</sequence>
<dbReference type="Gene3D" id="3.90.650.10">
    <property type="entry name" value="PurM-like C-terminal domain"/>
    <property type="match status" value="1"/>
</dbReference>
<evidence type="ECO:0000259" key="1">
    <source>
        <dbReference type="Pfam" id="PF02769"/>
    </source>
</evidence>
<dbReference type="InterPro" id="IPR010918">
    <property type="entry name" value="PurM-like_C_dom"/>
</dbReference>
<evidence type="ECO:0000313" key="2">
    <source>
        <dbReference type="EMBL" id="SVE64738.1"/>
    </source>
</evidence>
<dbReference type="SUPFAM" id="SSF56042">
    <property type="entry name" value="PurM C-terminal domain-like"/>
    <property type="match status" value="1"/>
</dbReference>
<dbReference type="SUPFAM" id="SSF55326">
    <property type="entry name" value="PurM N-terminal domain-like"/>
    <property type="match status" value="1"/>
</dbReference>
<reference evidence="2" key="1">
    <citation type="submission" date="2018-05" db="EMBL/GenBank/DDBJ databases">
        <authorList>
            <person name="Lanie J.A."/>
            <person name="Ng W.-L."/>
            <person name="Kazmierczak K.M."/>
            <person name="Andrzejewski T.M."/>
            <person name="Davidsen T.M."/>
            <person name="Wayne K.J."/>
            <person name="Tettelin H."/>
            <person name="Glass J.I."/>
            <person name="Rusch D."/>
            <person name="Podicherti R."/>
            <person name="Tsui H.-C.T."/>
            <person name="Winkler M.E."/>
        </authorList>
    </citation>
    <scope>NUCLEOTIDE SEQUENCE</scope>
</reference>
<dbReference type="PANTHER" id="PTHR30303:SF4">
    <property type="entry name" value="HYDROGENASE EXPRESSION_FORMATION PROTEIN HYPE"/>
    <property type="match status" value="1"/>
</dbReference>
<dbReference type="GO" id="GO:0051604">
    <property type="term" value="P:protein maturation"/>
    <property type="evidence" value="ECO:0007669"/>
    <property type="project" value="TreeGrafter"/>
</dbReference>
<feature type="non-terminal residue" evidence="2">
    <location>
        <position position="227"/>
    </location>
</feature>
<gene>
    <name evidence="2" type="ORF">METZ01_LOCUS517592</name>
</gene>
<proteinExistence type="predicted"/>
<feature type="domain" description="PurM-like C-terminal" evidence="1">
    <location>
        <begin position="73"/>
        <end position="226"/>
    </location>
</feature>
<name>A0A383F8K9_9ZZZZ</name>